<dbReference type="OrthoDB" id="7613at10239"/>
<proteinExistence type="predicted"/>
<feature type="region of interest" description="Disordered" evidence="3">
    <location>
        <begin position="413"/>
        <end position="437"/>
    </location>
</feature>
<evidence type="ECO:0000256" key="1">
    <source>
        <dbReference type="ARBA" id="ARBA00004328"/>
    </source>
</evidence>
<feature type="compositionally biased region" description="Low complexity" evidence="3">
    <location>
        <begin position="427"/>
        <end position="437"/>
    </location>
</feature>
<name>H2DE54_9CAUD</name>
<comment type="subcellular location">
    <subcellularLocation>
        <location evidence="1">Virion</location>
    </subcellularLocation>
</comment>
<reference evidence="5 6" key="1">
    <citation type="submission" date="2011-08" db="EMBL/GenBank/DDBJ databases">
        <authorList>
            <person name="Kim I.-G."/>
            <person name="Rhim S.-L."/>
        </authorList>
    </citation>
    <scope>NUCLEOTIDE SEQUENCE [LARGE SCALE GENOMIC DNA]</scope>
</reference>
<dbReference type="Proteomes" id="UP000007323">
    <property type="component" value="Segment"/>
</dbReference>
<dbReference type="Pfam" id="PF13884">
    <property type="entry name" value="Peptidase_S74"/>
    <property type="match status" value="1"/>
</dbReference>
<keyword evidence="2" id="KW-1227">Viral tail protein</keyword>
<feature type="domain" description="Peptidase S74" evidence="4">
    <location>
        <begin position="329"/>
        <end position="378"/>
    </location>
</feature>
<dbReference type="GeneID" id="11605333"/>
<dbReference type="RefSeq" id="YP_005098428.1">
    <property type="nucleotide sequence ID" value="NC_016767.1"/>
</dbReference>
<dbReference type="GO" id="GO:0098015">
    <property type="term" value="C:virus tail"/>
    <property type="evidence" value="ECO:0007669"/>
    <property type="project" value="UniProtKB-KW"/>
</dbReference>
<evidence type="ECO:0000313" key="6">
    <source>
        <dbReference type="Proteomes" id="UP000007323"/>
    </source>
</evidence>
<accession>H2DE54</accession>
<keyword evidence="2" id="KW-0946">Virion</keyword>
<dbReference type="EMBL" id="JN585957">
    <property type="protein sequence ID" value="AEY69613.1"/>
    <property type="molecule type" value="Genomic_DNA"/>
</dbReference>
<protein>
    <recommendedName>
        <fullName evidence="4">Peptidase S74 domain-containing protein</fullName>
    </recommendedName>
</protein>
<evidence type="ECO:0000256" key="3">
    <source>
        <dbReference type="SAM" id="MobiDB-lite"/>
    </source>
</evidence>
<evidence type="ECO:0000259" key="4">
    <source>
        <dbReference type="Pfam" id="PF13884"/>
    </source>
</evidence>
<dbReference type="InterPro" id="IPR030392">
    <property type="entry name" value="S74_ICA"/>
</dbReference>
<keyword evidence="6" id="KW-1185">Reference proteome</keyword>
<sequence length="437" mass="46411">MHNEIPMVLTVLVALFLFTRPQLPQFALAFAGINDPHQPEKPERKAWEDLLLFKKGSSKAPAPDPQIGAAALKEAQLGEEWLKFAREQYGVANERQAEQDKIANEVSKQQLDNSRTAQQWAAEDRARYKNTFQPLQDDFINTAKNWDSKARQDKLAAEAKADVINNAAAQRSAGARNMAAMGVNPNSGRYAAVDRSADVATSLAAAGAENTSRNNVRNQATAMKADAVNMGNGLAVNPANSLGMSTSGGSAAMGTVSGNNAQAAGNAQIVGNGYQAAMSGYGNQASILNQQYSNQLSAWQTQQQMKAQSSSSLFGGLGNLAGMGLMAWSSKELKEDKRPMEGALDAVNSMPVEQWKYKDGVADEGQHIGPYAEDFAAATGKGDGKAINLMDSVGLTMKAVQELSSKVDDIAKSAGVGMSKRTRPKASAKAAPQKEAA</sequence>
<dbReference type="KEGG" id="vg:11605333"/>
<evidence type="ECO:0000256" key="2">
    <source>
        <dbReference type="ARBA" id="ARBA00022732"/>
    </source>
</evidence>
<organism evidence="5 6">
    <name type="scientific">Erwinia phage PEp14</name>
    <dbReference type="NCBI Taxonomy" id="1131315"/>
    <lineage>
        <taxon>Viruses</taxon>
        <taxon>Duplodnaviria</taxon>
        <taxon>Heunggongvirae</taxon>
        <taxon>Uroviricota</taxon>
        <taxon>Caudoviricetes</taxon>
        <taxon>Pavtokvirus</taxon>
        <taxon>Pavtokvirus PEp14</taxon>
    </lineage>
</organism>
<gene>
    <name evidence="5" type="ORF">PEp14_00024</name>
</gene>
<evidence type="ECO:0000313" key="5">
    <source>
        <dbReference type="EMBL" id="AEY69613.1"/>
    </source>
</evidence>